<keyword evidence="4" id="KW-0808">Transferase</keyword>
<dbReference type="GO" id="GO:0000155">
    <property type="term" value="F:phosphorelay sensor kinase activity"/>
    <property type="evidence" value="ECO:0007669"/>
    <property type="project" value="InterPro"/>
</dbReference>
<sequence length="402" mass="44771">MSEHVDADTALEIERLQLALQAAHVGTWDYNLVTNYALWSPICKQLFGLSPTSTVSAAVLLDQVHPDDKERVAQANARILSPQSDGNHNVIFRTINGPDTYRWVQAKGRTIINQQGRIVRFSGIVIDITELKQAQETIRQSADVLEQRVLERTKALNEANQQLKKSNENLEEFAYIASHDLQEPLRKIQTFGDLLNEKYAPHLGEGVAYLERMQTAARRMSNLIKDLLMFSRISSRQRATMSVGLTELVQFVLQDLEMTIEDTKATIHVDPLPTVQGDQSQLAQLFLNLLSNAIKFHRAGVTPLITVKATVVNATELPVSVWPARVVDSYNCIEVSDNGIGFDEKYLDRIFQVFQRLHGKSEYAGTGIGLAICEKVTATHGGAITAKSQLGQGTTFCIYLPV</sequence>
<keyword evidence="5" id="KW-0418">Kinase</keyword>
<dbReference type="SUPFAM" id="SSF55785">
    <property type="entry name" value="PYP-like sensor domain (PAS domain)"/>
    <property type="match status" value="1"/>
</dbReference>
<dbReference type="PANTHER" id="PTHR43304:SF1">
    <property type="entry name" value="PAC DOMAIN-CONTAINING PROTEIN"/>
    <property type="match status" value="1"/>
</dbReference>
<dbReference type="InterPro" id="IPR004358">
    <property type="entry name" value="Sig_transdc_His_kin-like_C"/>
</dbReference>
<dbReference type="PROSITE" id="PS50113">
    <property type="entry name" value="PAC"/>
    <property type="match status" value="1"/>
</dbReference>
<dbReference type="Gene3D" id="1.10.287.130">
    <property type="match status" value="1"/>
</dbReference>
<dbReference type="PRINTS" id="PR00344">
    <property type="entry name" value="BCTRLSENSOR"/>
</dbReference>
<evidence type="ECO:0000256" key="2">
    <source>
        <dbReference type="ARBA" id="ARBA00012438"/>
    </source>
</evidence>
<dbReference type="InterPro" id="IPR000014">
    <property type="entry name" value="PAS"/>
</dbReference>
<name>A0A6M0IQS3_9BACT</name>
<dbReference type="CDD" id="cd00130">
    <property type="entry name" value="PAS"/>
    <property type="match status" value="1"/>
</dbReference>
<dbReference type="Pfam" id="PF02518">
    <property type="entry name" value="HATPase_c"/>
    <property type="match status" value="1"/>
</dbReference>
<dbReference type="InterPro" id="IPR013655">
    <property type="entry name" value="PAS_fold_3"/>
</dbReference>
<feature type="coiled-coil region" evidence="6">
    <location>
        <begin position="128"/>
        <end position="176"/>
    </location>
</feature>
<dbReference type="AlphaFoldDB" id="A0A6M0IQS3"/>
<dbReference type="PROSITE" id="PS50112">
    <property type="entry name" value="PAS"/>
    <property type="match status" value="1"/>
</dbReference>
<dbReference type="InterPro" id="IPR005467">
    <property type="entry name" value="His_kinase_dom"/>
</dbReference>
<dbReference type="EMBL" id="JAAGNZ010000007">
    <property type="protein sequence ID" value="NEU70646.1"/>
    <property type="molecule type" value="Genomic_DNA"/>
</dbReference>
<accession>A0A6M0IQS3</accession>
<dbReference type="PANTHER" id="PTHR43304">
    <property type="entry name" value="PHYTOCHROME-LIKE PROTEIN CPH1"/>
    <property type="match status" value="1"/>
</dbReference>
<evidence type="ECO:0000259" key="8">
    <source>
        <dbReference type="PROSITE" id="PS50112"/>
    </source>
</evidence>
<dbReference type="RefSeq" id="WP_164043959.1">
    <property type="nucleotide sequence ID" value="NZ_JAAGNZ010000007.1"/>
</dbReference>
<dbReference type="SUPFAM" id="SSF55874">
    <property type="entry name" value="ATPase domain of HSP90 chaperone/DNA topoisomerase II/histidine kinase"/>
    <property type="match status" value="1"/>
</dbReference>
<dbReference type="InterPro" id="IPR035965">
    <property type="entry name" value="PAS-like_dom_sf"/>
</dbReference>
<dbReference type="InterPro" id="IPR003661">
    <property type="entry name" value="HisK_dim/P_dom"/>
</dbReference>
<evidence type="ECO:0000256" key="5">
    <source>
        <dbReference type="ARBA" id="ARBA00022777"/>
    </source>
</evidence>
<evidence type="ECO:0000259" key="9">
    <source>
        <dbReference type="PROSITE" id="PS50113"/>
    </source>
</evidence>
<dbReference type="Gene3D" id="3.30.565.10">
    <property type="entry name" value="Histidine kinase-like ATPase, C-terminal domain"/>
    <property type="match status" value="1"/>
</dbReference>
<evidence type="ECO:0000313" key="11">
    <source>
        <dbReference type="Proteomes" id="UP000477386"/>
    </source>
</evidence>
<dbReference type="Pfam" id="PF08447">
    <property type="entry name" value="PAS_3"/>
    <property type="match status" value="1"/>
</dbReference>
<dbReference type="FunFam" id="3.30.565.10:FF:000006">
    <property type="entry name" value="Sensor histidine kinase WalK"/>
    <property type="match status" value="1"/>
</dbReference>
<dbReference type="Proteomes" id="UP000477386">
    <property type="component" value="Unassembled WGS sequence"/>
</dbReference>
<dbReference type="SMART" id="SM00388">
    <property type="entry name" value="HisKA"/>
    <property type="match status" value="1"/>
</dbReference>
<dbReference type="InterPro" id="IPR000700">
    <property type="entry name" value="PAS-assoc_C"/>
</dbReference>
<feature type="domain" description="Histidine kinase" evidence="7">
    <location>
        <begin position="176"/>
        <end position="402"/>
    </location>
</feature>
<proteinExistence type="predicted"/>
<feature type="domain" description="PAS" evidence="8">
    <location>
        <begin position="12"/>
        <end position="83"/>
    </location>
</feature>
<evidence type="ECO:0000256" key="4">
    <source>
        <dbReference type="ARBA" id="ARBA00022679"/>
    </source>
</evidence>
<evidence type="ECO:0000256" key="1">
    <source>
        <dbReference type="ARBA" id="ARBA00000085"/>
    </source>
</evidence>
<evidence type="ECO:0000256" key="3">
    <source>
        <dbReference type="ARBA" id="ARBA00022553"/>
    </source>
</evidence>
<keyword evidence="11" id="KW-1185">Reference proteome</keyword>
<dbReference type="InterPro" id="IPR001610">
    <property type="entry name" value="PAC"/>
</dbReference>
<dbReference type="Gene3D" id="3.30.450.20">
    <property type="entry name" value="PAS domain"/>
    <property type="match status" value="1"/>
</dbReference>
<dbReference type="InterPro" id="IPR036097">
    <property type="entry name" value="HisK_dim/P_sf"/>
</dbReference>
<evidence type="ECO:0000313" key="10">
    <source>
        <dbReference type="EMBL" id="NEU70646.1"/>
    </source>
</evidence>
<dbReference type="SMART" id="SM00387">
    <property type="entry name" value="HATPase_c"/>
    <property type="match status" value="1"/>
</dbReference>
<dbReference type="InterPro" id="IPR003594">
    <property type="entry name" value="HATPase_dom"/>
</dbReference>
<keyword evidence="6" id="KW-0175">Coiled coil</keyword>
<comment type="caution">
    <text evidence="10">The sequence shown here is derived from an EMBL/GenBank/DDBJ whole genome shotgun (WGS) entry which is preliminary data.</text>
</comment>
<gene>
    <name evidence="10" type="ORF">GK091_27520</name>
</gene>
<dbReference type="CDD" id="cd00082">
    <property type="entry name" value="HisKA"/>
    <property type="match status" value="1"/>
</dbReference>
<dbReference type="InterPro" id="IPR052162">
    <property type="entry name" value="Sensor_kinase/Photoreceptor"/>
</dbReference>
<protein>
    <recommendedName>
        <fullName evidence="2">histidine kinase</fullName>
        <ecNumber evidence="2">2.7.13.3</ecNumber>
    </recommendedName>
</protein>
<organism evidence="10 11">
    <name type="scientific">Spirosoma agri</name>
    <dbReference type="NCBI Taxonomy" id="1987381"/>
    <lineage>
        <taxon>Bacteria</taxon>
        <taxon>Pseudomonadati</taxon>
        <taxon>Bacteroidota</taxon>
        <taxon>Cytophagia</taxon>
        <taxon>Cytophagales</taxon>
        <taxon>Cytophagaceae</taxon>
        <taxon>Spirosoma</taxon>
    </lineage>
</organism>
<keyword evidence="3" id="KW-0597">Phosphoprotein</keyword>
<dbReference type="NCBIfam" id="TIGR00229">
    <property type="entry name" value="sensory_box"/>
    <property type="match status" value="1"/>
</dbReference>
<dbReference type="EC" id="2.7.13.3" evidence="2"/>
<dbReference type="SMART" id="SM00086">
    <property type="entry name" value="PAC"/>
    <property type="match status" value="1"/>
</dbReference>
<dbReference type="Pfam" id="PF00512">
    <property type="entry name" value="HisKA"/>
    <property type="match status" value="1"/>
</dbReference>
<feature type="domain" description="PAC" evidence="9">
    <location>
        <begin position="88"/>
        <end position="140"/>
    </location>
</feature>
<dbReference type="SUPFAM" id="SSF47384">
    <property type="entry name" value="Homodimeric domain of signal transducing histidine kinase"/>
    <property type="match status" value="1"/>
</dbReference>
<comment type="catalytic activity">
    <reaction evidence="1">
        <text>ATP + protein L-histidine = ADP + protein N-phospho-L-histidine.</text>
        <dbReference type="EC" id="2.7.13.3"/>
    </reaction>
</comment>
<dbReference type="PROSITE" id="PS50109">
    <property type="entry name" value="HIS_KIN"/>
    <property type="match status" value="1"/>
</dbReference>
<dbReference type="SMART" id="SM00091">
    <property type="entry name" value="PAS"/>
    <property type="match status" value="1"/>
</dbReference>
<evidence type="ECO:0000259" key="7">
    <source>
        <dbReference type="PROSITE" id="PS50109"/>
    </source>
</evidence>
<reference evidence="10 11" key="1">
    <citation type="submission" date="2020-02" db="EMBL/GenBank/DDBJ databases">
        <title>Draft genome sequence of two Spirosoma agri KCTC 52727 and Spirosoma terrae KCTC 52035.</title>
        <authorList>
            <person name="Rojas J."/>
            <person name="Ambika Manirajan B."/>
            <person name="Ratering S."/>
            <person name="Suarez C."/>
            <person name="Schnell S."/>
        </authorList>
    </citation>
    <scope>NUCLEOTIDE SEQUENCE [LARGE SCALE GENOMIC DNA]</scope>
    <source>
        <strain evidence="10 11">KCTC 52727</strain>
    </source>
</reference>
<evidence type="ECO:0000256" key="6">
    <source>
        <dbReference type="SAM" id="Coils"/>
    </source>
</evidence>
<dbReference type="InterPro" id="IPR036890">
    <property type="entry name" value="HATPase_C_sf"/>
</dbReference>
<dbReference type="Gene3D" id="2.10.70.100">
    <property type="match status" value="1"/>
</dbReference>